<evidence type="ECO:0000313" key="2">
    <source>
        <dbReference type="Proteomes" id="UP001152607"/>
    </source>
</evidence>
<protein>
    <submittedName>
        <fullName evidence="1">Uncharacterized protein</fullName>
    </submittedName>
</protein>
<sequence length="150" mass="15866">MGEGQKGHRQAIRHVSSVPNGCAAKDTRPVGVVKATHLCTCRPSVSHCRSLHPVLLPCNECSRYGSAGRASPSCPIALCTSPYVDKRLPYSTRPRTTMTMTMTMTAATTATAAAVINQLSNLSIHQSVSALSRPTTVACFGAAAQKAKRQ</sequence>
<reference evidence="1" key="1">
    <citation type="submission" date="2023-01" db="EMBL/GenBank/DDBJ databases">
        <authorList>
            <person name="Van Ghelder C."/>
            <person name="Rancurel C."/>
        </authorList>
    </citation>
    <scope>NUCLEOTIDE SEQUENCE</scope>
    <source>
        <strain evidence="1">CNCM I-4278</strain>
    </source>
</reference>
<accession>A0A9W4U380</accession>
<dbReference type="Proteomes" id="UP001152607">
    <property type="component" value="Unassembled WGS sequence"/>
</dbReference>
<evidence type="ECO:0000313" key="1">
    <source>
        <dbReference type="EMBL" id="CAI6251189.1"/>
    </source>
</evidence>
<gene>
    <name evidence="1" type="ORF">PDIGIT_LOCUS977</name>
</gene>
<dbReference type="AlphaFoldDB" id="A0A9W4U380"/>
<dbReference type="EMBL" id="CAOQHR010000001">
    <property type="protein sequence ID" value="CAI6251189.1"/>
    <property type="molecule type" value="Genomic_DNA"/>
</dbReference>
<name>A0A9W4U380_9PLEO</name>
<organism evidence="1 2">
    <name type="scientific">Periconia digitata</name>
    <dbReference type="NCBI Taxonomy" id="1303443"/>
    <lineage>
        <taxon>Eukaryota</taxon>
        <taxon>Fungi</taxon>
        <taxon>Dikarya</taxon>
        <taxon>Ascomycota</taxon>
        <taxon>Pezizomycotina</taxon>
        <taxon>Dothideomycetes</taxon>
        <taxon>Pleosporomycetidae</taxon>
        <taxon>Pleosporales</taxon>
        <taxon>Massarineae</taxon>
        <taxon>Periconiaceae</taxon>
        <taxon>Periconia</taxon>
    </lineage>
</organism>
<comment type="caution">
    <text evidence="1">The sequence shown here is derived from an EMBL/GenBank/DDBJ whole genome shotgun (WGS) entry which is preliminary data.</text>
</comment>
<keyword evidence="2" id="KW-1185">Reference proteome</keyword>
<proteinExistence type="predicted"/>